<keyword evidence="3" id="KW-1185">Reference proteome</keyword>
<dbReference type="Pfam" id="PF09754">
    <property type="entry name" value="PAC2"/>
    <property type="match status" value="1"/>
</dbReference>
<dbReference type="Proteomes" id="UP000228976">
    <property type="component" value="Unassembled WGS sequence"/>
</dbReference>
<gene>
    <name evidence="2" type="ORF">AEAE_0497</name>
</gene>
<dbReference type="RefSeq" id="WP_094689583.1">
    <property type="nucleotide sequence ID" value="NZ_JACBYZ010000001.1"/>
</dbReference>
<feature type="compositionally biased region" description="Basic and acidic residues" evidence="1">
    <location>
        <begin position="282"/>
        <end position="291"/>
    </location>
</feature>
<sequence length="314" mass="35234">MEKTNAEHRTVLVTAFEGWNDAGSASSLAVRTLIEHTEALPFTEVDDDFFYDYRDTRPQQCTALGFKRIVWPSFTFYRATISPELTLLLAVGPEPNLHWRDFCTTIVGICEDEKVDLIVNLASIYESNPYTRNIPIGRVDGSDLSINENTYTGPVGITTILNLSAAQQGQKSLSLWADVPEYLPFDQCPPATLALMRSLCAEVGVESMKGMASVELATQMWTKQANSYVEQNPALAQSLSEIEHNWDVQQSHQQQKVAASELVDEAERFLRSYDRCDWDAEGRTEHTHPLDPESLPSSQIKKHLKKFGGDDTNE</sequence>
<evidence type="ECO:0000256" key="1">
    <source>
        <dbReference type="SAM" id="MobiDB-lite"/>
    </source>
</evidence>
<reference evidence="2 3" key="1">
    <citation type="journal article" date="2017" name="BMC Genomics">
        <title>Comparative genomic and phylogenomic analyses of the Bifidobacteriaceae family.</title>
        <authorList>
            <person name="Lugli G.A."/>
            <person name="Milani C."/>
            <person name="Turroni F."/>
            <person name="Duranti S."/>
            <person name="Mancabelli L."/>
            <person name="Mangifesta M."/>
            <person name="Ferrario C."/>
            <person name="Modesto M."/>
            <person name="Mattarelli P."/>
            <person name="Jiri K."/>
            <person name="van Sinderen D."/>
            <person name="Ventura M."/>
        </authorList>
    </citation>
    <scope>NUCLEOTIDE SEQUENCE [LARGE SCALE GENOMIC DNA]</scope>
    <source>
        <strain evidence="2 3">LMG 21773</strain>
    </source>
</reference>
<dbReference type="InterPro" id="IPR019151">
    <property type="entry name" value="Proteasome_assmbl_chaperone_2"/>
</dbReference>
<dbReference type="SUPFAM" id="SSF159659">
    <property type="entry name" value="Cgl1923-like"/>
    <property type="match status" value="1"/>
</dbReference>
<name>A0A261FA30_9BIFI</name>
<dbReference type="AlphaFoldDB" id="A0A261FA30"/>
<dbReference type="Gene3D" id="3.40.50.10900">
    <property type="entry name" value="PAC-like subunit"/>
    <property type="match status" value="1"/>
</dbReference>
<protein>
    <submittedName>
        <fullName evidence="2">PAC2 family</fullName>
    </submittedName>
</protein>
<comment type="caution">
    <text evidence="2">The sequence shown here is derived from an EMBL/GenBank/DDBJ whole genome shotgun (WGS) entry which is preliminary data.</text>
</comment>
<evidence type="ECO:0000313" key="2">
    <source>
        <dbReference type="EMBL" id="OZG56009.1"/>
    </source>
</evidence>
<dbReference type="InterPro" id="IPR038389">
    <property type="entry name" value="PSMG2_sf"/>
</dbReference>
<dbReference type="OrthoDB" id="150941at2"/>
<feature type="region of interest" description="Disordered" evidence="1">
    <location>
        <begin position="282"/>
        <end position="314"/>
    </location>
</feature>
<organism evidence="2 3">
    <name type="scientific">Aeriscardovia aeriphila</name>
    <dbReference type="NCBI Taxonomy" id="218139"/>
    <lineage>
        <taxon>Bacteria</taxon>
        <taxon>Bacillati</taxon>
        <taxon>Actinomycetota</taxon>
        <taxon>Actinomycetes</taxon>
        <taxon>Bifidobacteriales</taxon>
        <taxon>Bifidobacteriaceae</taxon>
        <taxon>Aeriscardovia</taxon>
    </lineage>
</organism>
<evidence type="ECO:0000313" key="3">
    <source>
        <dbReference type="Proteomes" id="UP000228976"/>
    </source>
</evidence>
<proteinExistence type="predicted"/>
<dbReference type="EMBL" id="MWWU01000002">
    <property type="protein sequence ID" value="OZG56009.1"/>
    <property type="molecule type" value="Genomic_DNA"/>
</dbReference>
<accession>A0A261FA30</accession>